<dbReference type="GO" id="GO:0016787">
    <property type="term" value="F:hydrolase activity"/>
    <property type="evidence" value="ECO:0007669"/>
    <property type="project" value="UniProtKB-KW"/>
</dbReference>
<dbReference type="STRING" id="482461.SAMN05216244_1643"/>
<protein>
    <submittedName>
        <fullName evidence="5">Uncharacterized conserved protein YutE, UPF0331/DUF86 family</fullName>
    </submittedName>
</protein>
<dbReference type="EMBL" id="FNHF01000002">
    <property type="protein sequence ID" value="SDM13941.1"/>
    <property type="molecule type" value="Genomic_DNA"/>
</dbReference>
<dbReference type="Gene3D" id="1.20.120.580">
    <property type="entry name" value="bsu32300-like"/>
    <property type="match status" value="1"/>
</dbReference>
<dbReference type="GO" id="GO:0004540">
    <property type="term" value="F:RNA nuclease activity"/>
    <property type="evidence" value="ECO:0007669"/>
    <property type="project" value="InterPro"/>
</dbReference>
<dbReference type="PANTHER" id="PTHR33397">
    <property type="entry name" value="UPF0331 PROTEIN YUTE"/>
    <property type="match status" value="1"/>
</dbReference>
<comment type="similarity">
    <text evidence="4">Belongs to the HepT RNase toxin family.</text>
</comment>
<dbReference type="InterPro" id="IPR037038">
    <property type="entry name" value="HepT-like_sf"/>
</dbReference>
<keyword evidence="6" id="KW-1185">Reference proteome</keyword>
<gene>
    <name evidence="5" type="ORF">SAMN05216244_1643</name>
</gene>
<evidence type="ECO:0000256" key="2">
    <source>
        <dbReference type="ARBA" id="ARBA00022722"/>
    </source>
</evidence>
<keyword evidence="3" id="KW-0378">Hydrolase</keyword>
<accession>A0A1G9QSV2</accession>
<sequence length="145" mass="16862">MYFVDRSIIERHLLYMDGLMNEFDQHSYDSFLEKLSLERMTHMVIESMLDVGNMVIDGFIMRDPGSFSDIIDILVDETVLPAEEADGYKQVIELRKMLVKDYLNIDHEEILRVMKTNYASIEMFSSRINDFLDNETGVANTFSGN</sequence>
<evidence type="ECO:0000256" key="4">
    <source>
        <dbReference type="ARBA" id="ARBA00024207"/>
    </source>
</evidence>
<proteinExistence type="inferred from homology"/>
<dbReference type="InterPro" id="IPR008201">
    <property type="entry name" value="HepT-like"/>
</dbReference>
<dbReference type="OrthoDB" id="2375467at2"/>
<dbReference type="AlphaFoldDB" id="A0A1G9QSV2"/>
<keyword evidence="1" id="KW-1277">Toxin-antitoxin system</keyword>
<dbReference type="Pfam" id="PF01934">
    <property type="entry name" value="HepT-like"/>
    <property type="match status" value="1"/>
</dbReference>
<name>A0A1G9QSV2_9BACI</name>
<dbReference type="PANTHER" id="PTHR33397:SF5">
    <property type="entry name" value="RNASE YUTE-RELATED"/>
    <property type="match status" value="1"/>
</dbReference>
<dbReference type="RefSeq" id="WP_074598377.1">
    <property type="nucleotide sequence ID" value="NZ_FNHF01000002.1"/>
</dbReference>
<dbReference type="InterPro" id="IPR052379">
    <property type="entry name" value="Type_VII_TA_RNase"/>
</dbReference>
<keyword evidence="2" id="KW-0540">Nuclease</keyword>
<evidence type="ECO:0000256" key="3">
    <source>
        <dbReference type="ARBA" id="ARBA00022801"/>
    </source>
</evidence>
<evidence type="ECO:0000313" key="6">
    <source>
        <dbReference type="Proteomes" id="UP000182347"/>
    </source>
</evidence>
<dbReference type="Proteomes" id="UP000182347">
    <property type="component" value="Unassembled WGS sequence"/>
</dbReference>
<evidence type="ECO:0000313" key="5">
    <source>
        <dbReference type="EMBL" id="SDM13941.1"/>
    </source>
</evidence>
<dbReference type="GO" id="GO:0110001">
    <property type="term" value="C:toxin-antitoxin complex"/>
    <property type="evidence" value="ECO:0007669"/>
    <property type="project" value="InterPro"/>
</dbReference>
<evidence type="ECO:0000256" key="1">
    <source>
        <dbReference type="ARBA" id="ARBA00022649"/>
    </source>
</evidence>
<organism evidence="5 6">
    <name type="scientific">Sediminibacillus halophilus</name>
    <dbReference type="NCBI Taxonomy" id="482461"/>
    <lineage>
        <taxon>Bacteria</taxon>
        <taxon>Bacillati</taxon>
        <taxon>Bacillota</taxon>
        <taxon>Bacilli</taxon>
        <taxon>Bacillales</taxon>
        <taxon>Bacillaceae</taxon>
        <taxon>Sediminibacillus</taxon>
    </lineage>
</organism>
<reference evidence="6" key="1">
    <citation type="submission" date="2016-10" db="EMBL/GenBank/DDBJ databases">
        <authorList>
            <person name="Varghese N."/>
            <person name="Submissions S."/>
        </authorList>
    </citation>
    <scope>NUCLEOTIDE SEQUENCE [LARGE SCALE GENOMIC DNA]</scope>
    <source>
        <strain evidence="6">CGMCC 1.6199</strain>
    </source>
</reference>